<dbReference type="Proteomes" id="UP000198822">
    <property type="component" value="Chromosome I"/>
</dbReference>
<feature type="transmembrane region" description="Helical" evidence="1">
    <location>
        <begin position="259"/>
        <end position="280"/>
    </location>
</feature>
<dbReference type="AlphaFoldDB" id="A0A1G8GAS9"/>
<name>A0A1G8GAS9_9MICO</name>
<dbReference type="EMBL" id="LT629695">
    <property type="protein sequence ID" value="SDH91487.1"/>
    <property type="molecule type" value="Genomic_DNA"/>
</dbReference>
<keyword evidence="3" id="KW-1185">Reference proteome</keyword>
<proteinExistence type="predicted"/>
<feature type="transmembrane region" description="Helical" evidence="1">
    <location>
        <begin position="443"/>
        <end position="466"/>
    </location>
</feature>
<gene>
    <name evidence="2" type="ORF">SAMN04489720_2836</name>
</gene>
<keyword evidence="1" id="KW-1133">Transmembrane helix</keyword>
<sequence>MALAVARLRLAAVAALRHDPRGVVRAVLPWLVALVLAAAAIALAVRSTFPSVLATTLIVVTAAGVGLVGAKDAALDPRAFRGMATPGAVALGTALGALVSPLTVVALGVGIACGIDQGTGLAAIAAPLLATTIALVRLVADVGAARDTWPWTAGAVLVVVAILALAPLLGGIDAGIASLAASPFAAATAWMLVPERILVALGTVVVLAAAWLAIVASRMSRVGRPRLRDHLGLLRAAPAQPWAVVVARTVTGWARDRRYQANAVVIVLLPVLLAIPLWLAGLPRETWTLLPVGVLALFAGWSIHDDTAYDGSAWWMHLAARVPGWQDRLGRVLPLAVVAAVLVTGAAVLGVRLHGDRDLLAPVLGASLALLGSALAVSSVVSARWPYAVSGPEASVFQAPAAQTWTAPLTQAGALLASAALSAPILVPVVLEAIDVQVPDSQWGWMGAGYAVLVVAAGIALGGWILDRRGPEVLAAAMRD</sequence>
<dbReference type="STRING" id="399736.SAMN04489720_2836"/>
<keyword evidence="1" id="KW-0472">Membrane</keyword>
<dbReference type="OrthoDB" id="3261041at2"/>
<feature type="transmembrane region" description="Helical" evidence="1">
    <location>
        <begin position="120"/>
        <end position="139"/>
    </location>
</feature>
<feature type="transmembrane region" description="Helical" evidence="1">
    <location>
        <begin position="363"/>
        <end position="385"/>
    </location>
</feature>
<evidence type="ECO:0000313" key="3">
    <source>
        <dbReference type="Proteomes" id="UP000198822"/>
    </source>
</evidence>
<evidence type="ECO:0000313" key="2">
    <source>
        <dbReference type="EMBL" id="SDH91487.1"/>
    </source>
</evidence>
<feature type="transmembrane region" description="Helical" evidence="1">
    <location>
        <begin position="52"/>
        <end position="70"/>
    </location>
</feature>
<feature type="transmembrane region" description="Helical" evidence="1">
    <location>
        <begin position="405"/>
        <end position="431"/>
    </location>
</feature>
<feature type="transmembrane region" description="Helical" evidence="1">
    <location>
        <begin position="27"/>
        <end position="45"/>
    </location>
</feature>
<feature type="transmembrane region" description="Helical" evidence="1">
    <location>
        <begin position="332"/>
        <end position="351"/>
    </location>
</feature>
<feature type="transmembrane region" description="Helical" evidence="1">
    <location>
        <begin position="151"/>
        <end position="169"/>
    </location>
</feature>
<accession>A0A1G8GAS9</accession>
<organism evidence="2 3">
    <name type="scientific">Agrococcus jejuensis</name>
    <dbReference type="NCBI Taxonomy" id="399736"/>
    <lineage>
        <taxon>Bacteria</taxon>
        <taxon>Bacillati</taxon>
        <taxon>Actinomycetota</taxon>
        <taxon>Actinomycetes</taxon>
        <taxon>Micrococcales</taxon>
        <taxon>Microbacteriaceae</taxon>
        <taxon>Agrococcus</taxon>
    </lineage>
</organism>
<protein>
    <submittedName>
        <fullName evidence="2">ABC-2 type transport system permease protein</fullName>
    </submittedName>
</protein>
<reference evidence="3" key="1">
    <citation type="submission" date="2016-10" db="EMBL/GenBank/DDBJ databases">
        <authorList>
            <person name="Varghese N."/>
            <person name="Submissions S."/>
        </authorList>
    </citation>
    <scope>NUCLEOTIDE SEQUENCE [LARGE SCALE GENOMIC DNA]</scope>
    <source>
        <strain evidence="3">DSM 22002</strain>
    </source>
</reference>
<feature type="transmembrane region" description="Helical" evidence="1">
    <location>
        <begin position="90"/>
        <end position="113"/>
    </location>
</feature>
<feature type="transmembrane region" description="Helical" evidence="1">
    <location>
        <begin position="199"/>
        <end position="220"/>
    </location>
</feature>
<feature type="transmembrane region" description="Helical" evidence="1">
    <location>
        <begin position="287"/>
        <end position="304"/>
    </location>
</feature>
<keyword evidence="1" id="KW-0812">Transmembrane</keyword>
<evidence type="ECO:0000256" key="1">
    <source>
        <dbReference type="SAM" id="Phobius"/>
    </source>
</evidence>
<dbReference type="RefSeq" id="WP_092506037.1">
    <property type="nucleotide sequence ID" value="NZ_LT629695.1"/>
</dbReference>